<accession>A0A1J1IN76</accession>
<dbReference type="EMBL" id="CVRI01000055">
    <property type="protein sequence ID" value="CRL01616.1"/>
    <property type="molecule type" value="Genomic_DNA"/>
</dbReference>
<gene>
    <name evidence="1" type="ORF">CLUMA_CG014814</name>
</gene>
<name>A0A1J1IN76_9DIPT</name>
<sequence length="66" mass="7970">MSLKTIPGRRKSYANKRKDFILFFLVKRKRLFDVDLSSSKAFCSSFQFYYKRLAAKTIFLNEHKFH</sequence>
<dbReference type="AlphaFoldDB" id="A0A1J1IN76"/>
<organism evidence="1 2">
    <name type="scientific">Clunio marinus</name>
    <dbReference type="NCBI Taxonomy" id="568069"/>
    <lineage>
        <taxon>Eukaryota</taxon>
        <taxon>Metazoa</taxon>
        <taxon>Ecdysozoa</taxon>
        <taxon>Arthropoda</taxon>
        <taxon>Hexapoda</taxon>
        <taxon>Insecta</taxon>
        <taxon>Pterygota</taxon>
        <taxon>Neoptera</taxon>
        <taxon>Endopterygota</taxon>
        <taxon>Diptera</taxon>
        <taxon>Nematocera</taxon>
        <taxon>Chironomoidea</taxon>
        <taxon>Chironomidae</taxon>
        <taxon>Clunio</taxon>
    </lineage>
</organism>
<protein>
    <submittedName>
        <fullName evidence="1">CLUMA_CG014814, isoform A</fullName>
    </submittedName>
</protein>
<reference evidence="1 2" key="1">
    <citation type="submission" date="2015-04" db="EMBL/GenBank/DDBJ databases">
        <authorList>
            <person name="Syromyatnikov M.Y."/>
            <person name="Popov V.N."/>
        </authorList>
    </citation>
    <scope>NUCLEOTIDE SEQUENCE [LARGE SCALE GENOMIC DNA]</scope>
</reference>
<evidence type="ECO:0000313" key="2">
    <source>
        <dbReference type="Proteomes" id="UP000183832"/>
    </source>
</evidence>
<keyword evidence="2" id="KW-1185">Reference proteome</keyword>
<evidence type="ECO:0000313" key="1">
    <source>
        <dbReference type="EMBL" id="CRL01616.1"/>
    </source>
</evidence>
<proteinExistence type="predicted"/>
<dbReference type="Proteomes" id="UP000183832">
    <property type="component" value="Unassembled WGS sequence"/>
</dbReference>